<sequence length="218" mass="23415">MSTTSRCSQPNLSSSQFQSFATISHRLPSGEGGEDSPDTDRSPDTVLDAGKDEFSAAQHNSTSSYSDSGAEEPTASLQYRVTTCDTSQKSERRRPVLRSKSDISHRYSAAPRPPPPPQPRSGAQLDKFFEQLGLDTGDFRSLSAPASGSSSPVFFESVSSVDSWTSPWSGVGGTGPGSGGSSNLQRPIEQLSIVERNARIIKWLCNCRKAHLATRKSS</sequence>
<organism evidence="4 5">
    <name type="scientific">Zootermopsis nevadensis</name>
    <name type="common">Dampwood termite</name>
    <dbReference type="NCBI Taxonomy" id="136037"/>
    <lineage>
        <taxon>Eukaryota</taxon>
        <taxon>Metazoa</taxon>
        <taxon>Ecdysozoa</taxon>
        <taxon>Arthropoda</taxon>
        <taxon>Hexapoda</taxon>
        <taxon>Insecta</taxon>
        <taxon>Pterygota</taxon>
        <taxon>Neoptera</taxon>
        <taxon>Polyneoptera</taxon>
        <taxon>Dictyoptera</taxon>
        <taxon>Blattodea</taxon>
        <taxon>Blattoidea</taxon>
        <taxon>Termitoidae</taxon>
        <taxon>Termopsidae</taxon>
        <taxon>Zootermopsis</taxon>
    </lineage>
</organism>
<dbReference type="Proteomes" id="UP000027135">
    <property type="component" value="Unassembled WGS sequence"/>
</dbReference>
<feature type="compositionally biased region" description="Basic and acidic residues" evidence="2">
    <location>
        <begin position="38"/>
        <end position="54"/>
    </location>
</feature>
<evidence type="ECO:0000256" key="1">
    <source>
        <dbReference type="ARBA" id="ARBA00010576"/>
    </source>
</evidence>
<evidence type="ECO:0000313" key="4">
    <source>
        <dbReference type="EMBL" id="KDR22279.1"/>
    </source>
</evidence>
<evidence type="ECO:0000256" key="2">
    <source>
        <dbReference type="SAM" id="MobiDB-lite"/>
    </source>
</evidence>
<dbReference type="PANTHER" id="PTHR14758">
    <property type="entry name" value="AGAP005440-PA"/>
    <property type="match status" value="1"/>
</dbReference>
<dbReference type="InParanoid" id="A0A067RR99"/>
<proteinExistence type="inferred from homology"/>
<protein>
    <recommendedName>
        <fullName evidence="3">Centrosome-associated FAM110 C-terminal domain-containing protein</fullName>
    </recommendedName>
</protein>
<feature type="compositionally biased region" description="Polar residues" evidence="2">
    <location>
        <begin position="75"/>
        <end position="87"/>
    </location>
</feature>
<dbReference type="InterPro" id="IPR025741">
    <property type="entry name" value="FAM110_C"/>
</dbReference>
<dbReference type="AlphaFoldDB" id="A0A067RR99"/>
<keyword evidence="5" id="KW-1185">Reference proteome</keyword>
<dbReference type="EMBL" id="KK852513">
    <property type="protein sequence ID" value="KDR22279.1"/>
    <property type="molecule type" value="Genomic_DNA"/>
</dbReference>
<dbReference type="OMA" id="QKHAPTE"/>
<feature type="compositionally biased region" description="Basic and acidic residues" evidence="2">
    <location>
        <begin position="88"/>
        <end position="105"/>
    </location>
</feature>
<feature type="domain" description="Centrosome-associated FAM110 C-terminal" evidence="3">
    <location>
        <begin position="120"/>
        <end position="210"/>
    </location>
</feature>
<reference evidence="4 5" key="1">
    <citation type="journal article" date="2014" name="Nat. Commun.">
        <title>Molecular traces of alternative social organization in a termite genome.</title>
        <authorList>
            <person name="Terrapon N."/>
            <person name="Li C."/>
            <person name="Robertson H.M."/>
            <person name="Ji L."/>
            <person name="Meng X."/>
            <person name="Booth W."/>
            <person name="Chen Z."/>
            <person name="Childers C.P."/>
            <person name="Glastad K.M."/>
            <person name="Gokhale K."/>
            <person name="Gowin J."/>
            <person name="Gronenberg W."/>
            <person name="Hermansen R.A."/>
            <person name="Hu H."/>
            <person name="Hunt B.G."/>
            <person name="Huylmans A.K."/>
            <person name="Khalil S.M."/>
            <person name="Mitchell R.D."/>
            <person name="Munoz-Torres M.C."/>
            <person name="Mustard J.A."/>
            <person name="Pan H."/>
            <person name="Reese J.T."/>
            <person name="Scharf M.E."/>
            <person name="Sun F."/>
            <person name="Vogel H."/>
            <person name="Xiao J."/>
            <person name="Yang W."/>
            <person name="Yang Z."/>
            <person name="Yang Z."/>
            <person name="Zhou J."/>
            <person name="Zhu J."/>
            <person name="Brent C.S."/>
            <person name="Elsik C.G."/>
            <person name="Goodisman M.A."/>
            <person name="Liberles D.A."/>
            <person name="Roe R.M."/>
            <person name="Vargo E.L."/>
            <person name="Vilcinskas A."/>
            <person name="Wang J."/>
            <person name="Bornberg-Bauer E."/>
            <person name="Korb J."/>
            <person name="Zhang G."/>
            <person name="Liebig J."/>
        </authorList>
    </citation>
    <scope>NUCLEOTIDE SEQUENCE [LARGE SCALE GENOMIC DNA]</scope>
    <source>
        <tissue evidence="4">Whole organism</tissue>
    </source>
</reference>
<evidence type="ECO:0000313" key="5">
    <source>
        <dbReference type="Proteomes" id="UP000027135"/>
    </source>
</evidence>
<dbReference type="Pfam" id="PF14160">
    <property type="entry name" value="FAM110_C"/>
    <property type="match status" value="1"/>
</dbReference>
<gene>
    <name evidence="4" type="ORF">L798_02386</name>
</gene>
<feature type="compositionally biased region" description="Polar residues" evidence="2">
    <location>
        <begin position="1"/>
        <end position="22"/>
    </location>
</feature>
<dbReference type="PANTHER" id="PTHR14758:SF1">
    <property type="entry name" value="CENTROSOME-ASSOCIATED FAM110 C-TERMINAL DOMAIN-CONTAINING PROTEIN"/>
    <property type="match status" value="1"/>
</dbReference>
<feature type="region of interest" description="Disordered" evidence="2">
    <location>
        <begin position="1"/>
        <end position="123"/>
    </location>
</feature>
<accession>A0A067RR99</accession>
<comment type="similarity">
    <text evidence="1">Belongs to the FAM110 family.</text>
</comment>
<feature type="compositionally biased region" description="Polar residues" evidence="2">
    <location>
        <begin position="57"/>
        <end position="67"/>
    </location>
</feature>
<name>A0A067RR99_ZOONE</name>
<dbReference type="InterPro" id="IPR025740">
    <property type="entry name" value="FAM110"/>
</dbReference>
<evidence type="ECO:0000259" key="3">
    <source>
        <dbReference type="Pfam" id="PF14160"/>
    </source>
</evidence>
<dbReference type="eggNOG" id="ENOG502S0DB">
    <property type="taxonomic scope" value="Eukaryota"/>
</dbReference>